<dbReference type="PROSITE" id="PS01040">
    <property type="entry name" value="SBP_BACTERIAL_5"/>
    <property type="match status" value="1"/>
</dbReference>
<dbReference type="InterPro" id="IPR023765">
    <property type="entry name" value="SBP_5_CS"/>
</dbReference>
<keyword evidence="2" id="KW-0813">Transport</keyword>
<dbReference type="PANTHER" id="PTHR30290:SF9">
    <property type="entry name" value="OLIGOPEPTIDE-BINDING PROTEIN APPA"/>
    <property type="match status" value="1"/>
</dbReference>
<dbReference type="PIRSF" id="PIRSF002741">
    <property type="entry name" value="MppA"/>
    <property type="match status" value="1"/>
</dbReference>
<reference evidence="6 7" key="1">
    <citation type="submission" date="2022-11" db="EMBL/GenBank/DDBJ databases">
        <title>Deinococcus ZS9-10, Low Temperature and Draught-tolerating, UV-resistant Bacteria from Continental Antarctica.</title>
        <authorList>
            <person name="Cheng L."/>
        </authorList>
    </citation>
    <scope>NUCLEOTIDE SEQUENCE [LARGE SCALE GENOMIC DNA]</scope>
    <source>
        <strain evidence="6 7">ZS9-10</strain>
    </source>
</reference>
<organism evidence="6 7">
    <name type="scientific">Deinococcus arenicola</name>
    <dbReference type="NCBI Taxonomy" id="2994950"/>
    <lineage>
        <taxon>Bacteria</taxon>
        <taxon>Thermotogati</taxon>
        <taxon>Deinococcota</taxon>
        <taxon>Deinococci</taxon>
        <taxon>Deinococcales</taxon>
        <taxon>Deinococcaceae</taxon>
        <taxon>Deinococcus</taxon>
    </lineage>
</organism>
<evidence type="ECO:0000256" key="4">
    <source>
        <dbReference type="SAM" id="SignalP"/>
    </source>
</evidence>
<evidence type="ECO:0000313" key="6">
    <source>
        <dbReference type="EMBL" id="MDV6376486.1"/>
    </source>
</evidence>
<proteinExistence type="inferred from homology"/>
<dbReference type="Gene3D" id="3.40.190.10">
    <property type="entry name" value="Periplasmic binding protein-like II"/>
    <property type="match status" value="1"/>
</dbReference>
<keyword evidence="3 4" id="KW-0732">Signal</keyword>
<evidence type="ECO:0000256" key="2">
    <source>
        <dbReference type="ARBA" id="ARBA00022448"/>
    </source>
</evidence>
<dbReference type="InterPro" id="IPR000914">
    <property type="entry name" value="SBP_5_dom"/>
</dbReference>
<gene>
    <name evidence="6" type="ORF">ORD21_17985</name>
</gene>
<accession>A0ABU4DVK7</accession>
<feature type="signal peptide" evidence="4">
    <location>
        <begin position="1"/>
        <end position="20"/>
    </location>
</feature>
<feature type="domain" description="Solute-binding protein family 5" evidence="5">
    <location>
        <begin position="66"/>
        <end position="417"/>
    </location>
</feature>
<dbReference type="RefSeq" id="WP_317641842.1">
    <property type="nucleotide sequence ID" value="NZ_JAPMIV010000065.1"/>
</dbReference>
<dbReference type="Gene3D" id="3.90.76.10">
    <property type="entry name" value="Dipeptide-binding Protein, Domain 1"/>
    <property type="match status" value="1"/>
</dbReference>
<dbReference type="SUPFAM" id="SSF53850">
    <property type="entry name" value="Periplasmic binding protein-like II"/>
    <property type="match status" value="1"/>
</dbReference>
<evidence type="ECO:0000256" key="1">
    <source>
        <dbReference type="ARBA" id="ARBA00005695"/>
    </source>
</evidence>
<feature type="chain" id="PRO_5046983692" evidence="4">
    <location>
        <begin position="21"/>
        <end position="500"/>
    </location>
</feature>
<comment type="similarity">
    <text evidence="1">Belongs to the bacterial solute-binding protein 5 family.</text>
</comment>
<evidence type="ECO:0000256" key="3">
    <source>
        <dbReference type="ARBA" id="ARBA00022729"/>
    </source>
</evidence>
<dbReference type="PANTHER" id="PTHR30290">
    <property type="entry name" value="PERIPLASMIC BINDING COMPONENT OF ABC TRANSPORTER"/>
    <property type="match status" value="1"/>
</dbReference>
<dbReference type="InterPro" id="IPR030678">
    <property type="entry name" value="Peptide/Ni-bd"/>
</dbReference>
<name>A0ABU4DVK7_9DEIO</name>
<dbReference type="Proteomes" id="UP001276150">
    <property type="component" value="Unassembled WGS sequence"/>
</dbReference>
<comment type="caution">
    <text evidence="6">The sequence shown here is derived from an EMBL/GenBank/DDBJ whole genome shotgun (WGS) entry which is preliminary data.</text>
</comment>
<sequence length="500" mass="55061">MKRLTLALACFFLPASLASAQSGTVTIATTNDAPTLDPNLTFSGLAFGITNHIYDSLLAREEDGSIKPRLATSWKRINASTWRFELRKNVKFQDGTPFNAAAVKFSVERLIAPDSKAPGGYVLNMIKTIKVIDDDTIEFVTADPFAPLLAHLTHPVTAIVSPTAVKASGKDFARNPVGTGPFKFSKWNTGNQIELVANPSYWGGKVAIQKLVFRIIPDVSTQIVELKTGRVDLITTVPPESYKELDADKGLSAFKKLGWGTTYLGFNTQSGVTKNARVRQAISQAIDRDMIVNVLRQGLAVKASAPIPPTVYGAGKNLPATSYNLNTAKALLTQAGVKPGTKITLATYESAENRQLAEAIQFSLQQLGFNAAVQITDYGTYSTNMQKPNHAELFISGWGTVTLDADYALYALFSSKEIPVNNWSFYKNVKVDKLLLDARRSSDQPKRLALYQDAQEQIQKDMPWLTLYYPLTAYAKTNRLQGEDWRYSWINLDLSKATVK</sequence>
<keyword evidence="7" id="KW-1185">Reference proteome</keyword>
<dbReference type="InterPro" id="IPR039424">
    <property type="entry name" value="SBP_5"/>
</dbReference>
<evidence type="ECO:0000313" key="7">
    <source>
        <dbReference type="Proteomes" id="UP001276150"/>
    </source>
</evidence>
<dbReference type="Pfam" id="PF00496">
    <property type="entry name" value="SBP_bac_5"/>
    <property type="match status" value="1"/>
</dbReference>
<dbReference type="Gene3D" id="3.10.105.10">
    <property type="entry name" value="Dipeptide-binding Protein, Domain 3"/>
    <property type="match status" value="1"/>
</dbReference>
<protein>
    <submittedName>
        <fullName evidence="6">ABC transporter substrate-binding protein</fullName>
    </submittedName>
</protein>
<evidence type="ECO:0000259" key="5">
    <source>
        <dbReference type="Pfam" id="PF00496"/>
    </source>
</evidence>
<dbReference type="EMBL" id="JAPMIV010000065">
    <property type="protein sequence ID" value="MDV6376486.1"/>
    <property type="molecule type" value="Genomic_DNA"/>
</dbReference>